<proteinExistence type="predicted"/>
<evidence type="ECO:0000313" key="1">
    <source>
        <dbReference type="EMBL" id="KRL55545.1"/>
    </source>
</evidence>
<evidence type="ECO:0000313" key="2">
    <source>
        <dbReference type="Proteomes" id="UP000051697"/>
    </source>
</evidence>
<dbReference type="PATRIC" id="fig|1423778.4.peg.1180"/>
<gene>
    <name evidence="1" type="ORF">FC70_GL001146</name>
</gene>
<dbReference type="Proteomes" id="UP000051697">
    <property type="component" value="Unassembled WGS sequence"/>
</dbReference>
<comment type="caution">
    <text evidence="1">The sequence shown here is derived from an EMBL/GenBank/DDBJ whole genome shotgun (WGS) entry which is preliminary data.</text>
</comment>
<dbReference type="STRING" id="1423778.FC70_GL001146"/>
<reference evidence="1 2" key="1">
    <citation type="journal article" date="2015" name="Genome Announc.">
        <title>Expanding the biotechnology potential of lactobacilli through comparative genomics of 213 strains and associated genera.</title>
        <authorList>
            <person name="Sun Z."/>
            <person name="Harris H.M."/>
            <person name="McCann A."/>
            <person name="Guo C."/>
            <person name="Argimon S."/>
            <person name="Zhang W."/>
            <person name="Yang X."/>
            <person name="Jeffery I.B."/>
            <person name="Cooney J.C."/>
            <person name="Kagawa T.F."/>
            <person name="Liu W."/>
            <person name="Song Y."/>
            <person name="Salvetti E."/>
            <person name="Wrobel A."/>
            <person name="Rasinkangas P."/>
            <person name="Parkhill J."/>
            <person name="Rea M.C."/>
            <person name="O'Sullivan O."/>
            <person name="Ritari J."/>
            <person name="Douillard F.P."/>
            <person name="Paul Ross R."/>
            <person name="Yang R."/>
            <person name="Briner A.E."/>
            <person name="Felis G.E."/>
            <person name="de Vos W.M."/>
            <person name="Barrangou R."/>
            <person name="Klaenhammer T.R."/>
            <person name="Caufield P.W."/>
            <person name="Cui Y."/>
            <person name="Zhang H."/>
            <person name="O'Toole P.W."/>
        </authorList>
    </citation>
    <scope>NUCLEOTIDE SEQUENCE [LARGE SCALE GENOMIC DNA]</scope>
    <source>
        <strain evidence="1 2">DSM 15707</strain>
    </source>
</reference>
<sequence length="58" mass="7161">MDTQLWVEHELDVLISESKTYPDQAFYRELKQLFIEQYQRIEQLQGELDGRMWNPSQW</sequence>
<name>A0A0R1RGN5_9LACO</name>
<organism evidence="1 2">
    <name type="scientific">Paucilactobacillus oligofermentans DSM 15707 = LMG 22743</name>
    <dbReference type="NCBI Taxonomy" id="1423778"/>
    <lineage>
        <taxon>Bacteria</taxon>
        <taxon>Bacillati</taxon>
        <taxon>Bacillota</taxon>
        <taxon>Bacilli</taxon>
        <taxon>Lactobacillales</taxon>
        <taxon>Lactobacillaceae</taxon>
        <taxon>Paucilactobacillus</taxon>
    </lineage>
</organism>
<keyword evidence="2" id="KW-1185">Reference proteome</keyword>
<dbReference type="KEGG" id="lol:LACOL_0159"/>
<protein>
    <submittedName>
        <fullName evidence="1">Uncharacterized protein</fullName>
    </submittedName>
</protein>
<dbReference type="EMBL" id="AZFE01000031">
    <property type="protein sequence ID" value="KRL55545.1"/>
    <property type="molecule type" value="Genomic_DNA"/>
</dbReference>
<dbReference type="AlphaFoldDB" id="A0A0R1RGN5"/>
<dbReference type="RefSeq" id="WP_169787474.1">
    <property type="nucleotide sequence ID" value="NZ_AZFE01000031.1"/>
</dbReference>
<accession>A0A0R1RGN5</accession>